<dbReference type="AlphaFoldDB" id="A0A1I7B0D3"/>
<organism evidence="2 3">
    <name type="scientific">Lishizhenia tianjinensis</name>
    <dbReference type="NCBI Taxonomy" id="477690"/>
    <lineage>
        <taxon>Bacteria</taxon>
        <taxon>Pseudomonadati</taxon>
        <taxon>Bacteroidota</taxon>
        <taxon>Flavobacteriia</taxon>
        <taxon>Flavobacteriales</taxon>
        <taxon>Crocinitomicaceae</taxon>
        <taxon>Lishizhenia</taxon>
    </lineage>
</organism>
<dbReference type="RefSeq" id="WP_090250415.1">
    <property type="nucleotide sequence ID" value="NZ_FPAS01000004.1"/>
</dbReference>
<sequence length="244" mass="27699">MRIFITLLTLVILHTSTAQKFQSFSVFGGIEQKGFREAEYYSGQYNISAQTSLTLPSLRFGATYKLGARTQLFTQISNQKLYDAQTIPDYYGANYRSYFSSNQRVLDLGVRRHKKYAPLGGYIGLNLLLSSTNIVLTESENSALSDLSGNATNLGLKFTWGKTKLVGNNFFIDWGISYQYYPTFLNLFSSNDGQENESYNFYKQDGDRTVLKDDFKFTTANYLIDRCGRIAFYFNIGFASIGIK</sequence>
<feature type="signal peptide" evidence="1">
    <location>
        <begin position="1"/>
        <end position="20"/>
    </location>
</feature>
<dbReference type="EMBL" id="FPAS01000004">
    <property type="protein sequence ID" value="SFT80647.1"/>
    <property type="molecule type" value="Genomic_DNA"/>
</dbReference>
<evidence type="ECO:0000313" key="3">
    <source>
        <dbReference type="Proteomes" id="UP000236454"/>
    </source>
</evidence>
<evidence type="ECO:0000313" key="2">
    <source>
        <dbReference type="EMBL" id="SFT80647.1"/>
    </source>
</evidence>
<name>A0A1I7B0D3_9FLAO</name>
<protein>
    <recommendedName>
        <fullName evidence="4">Outer membrane protein beta-barrel domain-containing protein</fullName>
    </recommendedName>
</protein>
<evidence type="ECO:0008006" key="4">
    <source>
        <dbReference type="Google" id="ProtNLM"/>
    </source>
</evidence>
<feature type="chain" id="PRO_5014996925" description="Outer membrane protein beta-barrel domain-containing protein" evidence="1">
    <location>
        <begin position="21"/>
        <end position="244"/>
    </location>
</feature>
<keyword evidence="1" id="KW-0732">Signal</keyword>
<dbReference type="STRING" id="477690.SAMN05216474_2438"/>
<gene>
    <name evidence="2" type="ORF">SAMN05216474_2438</name>
</gene>
<dbReference type="Proteomes" id="UP000236454">
    <property type="component" value="Unassembled WGS sequence"/>
</dbReference>
<keyword evidence="3" id="KW-1185">Reference proteome</keyword>
<proteinExistence type="predicted"/>
<reference evidence="2 3" key="1">
    <citation type="submission" date="2016-10" db="EMBL/GenBank/DDBJ databases">
        <authorList>
            <person name="de Groot N.N."/>
        </authorList>
    </citation>
    <scope>NUCLEOTIDE SEQUENCE [LARGE SCALE GENOMIC DNA]</scope>
    <source>
        <strain evidence="2 3">CGMCC 1.7005</strain>
    </source>
</reference>
<accession>A0A1I7B0D3</accession>
<evidence type="ECO:0000256" key="1">
    <source>
        <dbReference type="SAM" id="SignalP"/>
    </source>
</evidence>